<sequence length="84" mass="9397">MDVVDHGKLNITKHNLIEGFVSHSCSWCNQGCTNTYEMRDLALCRSPSVSPVCLRRCSLRLSFLFLAVLFVPPVAGKPNEDDNE</sequence>
<keyword evidence="2" id="KW-1185">Reference proteome</keyword>
<organism evidence="1 2">
    <name type="scientific">Trifolium pratense</name>
    <name type="common">Red clover</name>
    <dbReference type="NCBI Taxonomy" id="57577"/>
    <lineage>
        <taxon>Eukaryota</taxon>
        <taxon>Viridiplantae</taxon>
        <taxon>Streptophyta</taxon>
        <taxon>Embryophyta</taxon>
        <taxon>Tracheophyta</taxon>
        <taxon>Spermatophyta</taxon>
        <taxon>Magnoliopsida</taxon>
        <taxon>eudicotyledons</taxon>
        <taxon>Gunneridae</taxon>
        <taxon>Pentapetalae</taxon>
        <taxon>rosids</taxon>
        <taxon>fabids</taxon>
        <taxon>Fabales</taxon>
        <taxon>Fabaceae</taxon>
        <taxon>Papilionoideae</taxon>
        <taxon>50 kb inversion clade</taxon>
        <taxon>NPAAA clade</taxon>
        <taxon>Hologalegina</taxon>
        <taxon>IRL clade</taxon>
        <taxon>Trifolieae</taxon>
        <taxon>Trifolium</taxon>
    </lineage>
</organism>
<reference evidence="1" key="1">
    <citation type="submission" date="2023-10" db="EMBL/GenBank/DDBJ databases">
        <authorList>
            <person name="Rodriguez Cubillos JULIANA M."/>
            <person name="De Vega J."/>
        </authorList>
    </citation>
    <scope>NUCLEOTIDE SEQUENCE</scope>
</reference>
<evidence type="ECO:0000313" key="1">
    <source>
        <dbReference type="EMBL" id="CAJ2646649.1"/>
    </source>
</evidence>
<dbReference type="EMBL" id="CASHSV030000109">
    <property type="protein sequence ID" value="CAJ2646649.1"/>
    <property type="molecule type" value="Genomic_DNA"/>
</dbReference>
<name>A0ACB0JRT0_TRIPR</name>
<accession>A0ACB0JRT0</accession>
<gene>
    <name evidence="1" type="ORF">MILVUS5_LOCUS15322</name>
</gene>
<proteinExistence type="predicted"/>
<comment type="caution">
    <text evidence="1">The sequence shown here is derived from an EMBL/GenBank/DDBJ whole genome shotgun (WGS) entry which is preliminary data.</text>
</comment>
<protein>
    <submittedName>
        <fullName evidence="1">Uncharacterized protein</fullName>
    </submittedName>
</protein>
<dbReference type="Proteomes" id="UP001177021">
    <property type="component" value="Unassembled WGS sequence"/>
</dbReference>
<evidence type="ECO:0000313" key="2">
    <source>
        <dbReference type="Proteomes" id="UP001177021"/>
    </source>
</evidence>